<comment type="caution">
    <text evidence="1">The sequence shown here is derived from an EMBL/GenBank/DDBJ whole genome shotgun (WGS) entry which is preliminary data.</text>
</comment>
<protein>
    <submittedName>
        <fullName evidence="1">Uncharacterized protein</fullName>
    </submittedName>
</protein>
<dbReference type="Proteomes" id="UP000193009">
    <property type="component" value="Unassembled WGS sequence"/>
</dbReference>
<dbReference type="KEGG" id="lpar:FAM21731_00109"/>
<dbReference type="AlphaFoldDB" id="A0A1X1FHY6"/>
<evidence type="ECO:0000313" key="2">
    <source>
        <dbReference type="Proteomes" id="UP000193009"/>
    </source>
</evidence>
<name>A0A1X1FHY6_9LACO</name>
<accession>A0A1X1FHY6</accession>
<dbReference type="EMBL" id="MSBD01000002">
    <property type="protein sequence ID" value="ORN31216.1"/>
    <property type="molecule type" value="Genomic_DNA"/>
</dbReference>
<reference evidence="1 2" key="1">
    <citation type="journal article" date="2017" name="Front. Microbiol.">
        <title>The Histidine Decarboxylase Gene Cluster of Lactobacillus parabuchneri Was Gained by Horizontal Gene Transfer and Is Mobile within the Species.</title>
        <authorList>
            <person name="Wuthrich D."/>
            <person name="Berthoud H."/>
            <person name="Wechsler D."/>
            <person name="Eugster E."/>
            <person name="Irmler S."/>
            <person name="Bruggmann R."/>
        </authorList>
    </citation>
    <scope>NUCLEOTIDE SEQUENCE [LARGE SCALE GENOMIC DNA]</scope>
    <source>
        <strain evidence="1 2">FAM23169</strain>
    </source>
</reference>
<dbReference type="STRING" id="152331.FAM21731_00109"/>
<organism evidence="1 2">
    <name type="scientific">Lentilactobacillus parabuchneri</name>
    <dbReference type="NCBI Taxonomy" id="152331"/>
    <lineage>
        <taxon>Bacteria</taxon>
        <taxon>Bacillati</taxon>
        <taxon>Bacillota</taxon>
        <taxon>Bacilli</taxon>
        <taxon>Lactobacillales</taxon>
        <taxon>Lactobacillaceae</taxon>
        <taxon>Lentilactobacillus</taxon>
    </lineage>
</organism>
<proteinExistence type="predicted"/>
<evidence type="ECO:0000313" key="1">
    <source>
        <dbReference type="EMBL" id="ORN31216.1"/>
    </source>
</evidence>
<sequence length="70" mass="8038">MESVIKGSNENPGQIQILQKLTHNFNRYSANYATTHIDSINHIFHVTDWSSLYIQVRTRLIKLYGGIAYG</sequence>
<gene>
    <name evidence="1" type="ORF">FAM23169_00105</name>
</gene>
<keyword evidence="2" id="KW-1185">Reference proteome</keyword>